<dbReference type="InterPro" id="IPR055220">
    <property type="entry name" value="SPRTN_ZBD"/>
</dbReference>
<feature type="compositionally biased region" description="Low complexity" evidence="3">
    <location>
        <begin position="320"/>
        <end position="341"/>
    </location>
</feature>
<feature type="compositionally biased region" description="Low complexity" evidence="3">
    <location>
        <begin position="404"/>
        <end position="417"/>
    </location>
</feature>
<dbReference type="OrthoDB" id="5236983at2759"/>
<dbReference type="GO" id="GO:0004222">
    <property type="term" value="F:metalloendopeptidase activity"/>
    <property type="evidence" value="ECO:0007669"/>
    <property type="project" value="InterPro"/>
</dbReference>
<name>A0A210QVD4_MIZYE</name>
<proteinExistence type="predicted"/>
<dbReference type="InterPro" id="IPR044245">
    <property type="entry name" value="Spartan"/>
</dbReference>
<evidence type="ECO:0000256" key="3">
    <source>
        <dbReference type="SAM" id="MobiDB-lite"/>
    </source>
</evidence>
<evidence type="ECO:0000256" key="2">
    <source>
        <dbReference type="ARBA" id="ARBA00023242"/>
    </source>
</evidence>
<dbReference type="GO" id="GO:0006974">
    <property type="term" value="P:DNA damage response"/>
    <property type="evidence" value="ECO:0007669"/>
    <property type="project" value="InterPro"/>
</dbReference>
<accession>A0A210QVD4</accession>
<keyword evidence="6" id="KW-1185">Reference proteome</keyword>
<organism evidence="5 6">
    <name type="scientific">Mizuhopecten yessoensis</name>
    <name type="common">Japanese scallop</name>
    <name type="synonym">Patinopecten yessoensis</name>
    <dbReference type="NCBI Taxonomy" id="6573"/>
    <lineage>
        <taxon>Eukaryota</taxon>
        <taxon>Metazoa</taxon>
        <taxon>Spiralia</taxon>
        <taxon>Lophotrochozoa</taxon>
        <taxon>Mollusca</taxon>
        <taxon>Bivalvia</taxon>
        <taxon>Autobranchia</taxon>
        <taxon>Pteriomorphia</taxon>
        <taxon>Pectinida</taxon>
        <taxon>Pectinoidea</taxon>
        <taxon>Pectinidae</taxon>
        <taxon>Mizuhopecten</taxon>
    </lineage>
</organism>
<dbReference type="Gene3D" id="3.30.160.60">
    <property type="entry name" value="Classic Zinc Finger"/>
    <property type="match status" value="1"/>
</dbReference>
<dbReference type="AlphaFoldDB" id="A0A210QVD4"/>
<dbReference type="Proteomes" id="UP000242188">
    <property type="component" value="Unassembled WGS sequence"/>
</dbReference>
<dbReference type="Pfam" id="PF10263">
    <property type="entry name" value="SprT-like"/>
    <property type="match status" value="1"/>
</dbReference>
<dbReference type="PANTHER" id="PTHR21220">
    <property type="entry name" value="DNA-DEPENDENT METALLOPROTEASE SPRTN"/>
    <property type="match status" value="1"/>
</dbReference>
<sequence length="690" mass="75567">MLGCSMDTDEDLALALQLQSELDEEAPAVAITTPTDHSKLSPVDPSWEYLDPIPDIRALFLQFNDQFFWGRLAGIEVRWSPRMTLCAGLCSYEGRGGLCSVRLSVPLLKLRPRKDLVQTLLHEMIHAYLFVTDNNTDHDGHGPQFHSHMYRINKETGANISVYHTFHEEVENYRQHWWRCTGPCRERKPYFGYVKRAMNRAPSERDTWWKDHKNSCNGIYEKVKEPEGYGEKKKTSEKSESTDIKKREKVKEINKNMDIRLFAGKGNVLSAGRGKDNSVNIVDKKLSAIGTSHDRVQKTLTGGLDRSSSKIVPTVKGGNKSNVTSTVTSGKKSSATSTVTSRGKSSATSTVTSRGKSSATPTVTSGKKSSTITGEKNTGNQPIAKSLVNGILFKKVSVHNGVTGSSSQDLSGSRSPGHVSAQSEYHDNHIVEAGHISILNSDEEDSSEIFKPAPTKLVQPGGASNELTSGQGDVRSKLRDVWANRFNSASSVTGLPALSRPKKRTQDFEPNSSLNPSVAKRCKGHLDVEHGRDNIFITTNGDQDLPSISRPASKSLISGSQDCFNSRTNVTDVNSQNSTISGSKKTALSSSQMTNNIHCEHKNTSGSQKISIPGKKKPFSGSQKAIIDSSQNTVSGMFSKMKSPGKDKLDGNNDRIISLDASSTFHECPVCTKRVLETEMNHHLDLCLLG</sequence>
<feature type="region of interest" description="Disordered" evidence="3">
    <location>
        <begin position="297"/>
        <end position="380"/>
    </location>
</feature>
<dbReference type="Pfam" id="PF22934">
    <property type="entry name" value="SPRTN_ZBD"/>
    <property type="match status" value="1"/>
</dbReference>
<dbReference type="EMBL" id="NEDP02001686">
    <property type="protein sequence ID" value="OWF52695.1"/>
    <property type="molecule type" value="Genomic_DNA"/>
</dbReference>
<evidence type="ECO:0000256" key="1">
    <source>
        <dbReference type="ARBA" id="ARBA00004123"/>
    </source>
</evidence>
<dbReference type="STRING" id="6573.A0A210QVD4"/>
<protein>
    <submittedName>
        <fullName evidence="5">SprT-like domain-containing protein Spartan</fullName>
    </submittedName>
</protein>
<dbReference type="GO" id="GO:0031593">
    <property type="term" value="F:polyubiquitin modification-dependent protein binding"/>
    <property type="evidence" value="ECO:0007669"/>
    <property type="project" value="TreeGrafter"/>
</dbReference>
<feature type="region of interest" description="Disordered" evidence="3">
    <location>
        <begin position="402"/>
        <end position="422"/>
    </location>
</feature>
<dbReference type="GO" id="GO:0005634">
    <property type="term" value="C:nucleus"/>
    <property type="evidence" value="ECO:0007669"/>
    <property type="project" value="UniProtKB-SubCell"/>
</dbReference>
<comment type="caution">
    <text evidence="5">The sequence shown here is derived from an EMBL/GenBank/DDBJ whole genome shotgun (WGS) entry which is preliminary data.</text>
</comment>
<evidence type="ECO:0000259" key="4">
    <source>
        <dbReference type="SMART" id="SM00731"/>
    </source>
</evidence>
<dbReference type="PANTHER" id="PTHR21220:SF0">
    <property type="entry name" value="DNA-DEPENDENT METALLOPROTEASE SPRTN"/>
    <property type="match status" value="1"/>
</dbReference>
<dbReference type="InterPro" id="IPR006640">
    <property type="entry name" value="SprT-like_domain"/>
</dbReference>
<dbReference type="SMART" id="SM00731">
    <property type="entry name" value="SprT"/>
    <property type="match status" value="1"/>
</dbReference>
<comment type="subcellular location">
    <subcellularLocation>
        <location evidence="1">Nucleus</location>
    </subcellularLocation>
</comment>
<dbReference type="GO" id="GO:0003697">
    <property type="term" value="F:single-stranded DNA binding"/>
    <property type="evidence" value="ECO:0007669"/>
    <property type="project" value="InterPro"/>
</dbReference>
<evidence type="ECO:0000313" key="5">
    <source>
        <dbReference type="EMBL" id="OWF52695.1"/>
    </source>
</evidence>
<gene>
    <name evidence="5" type="ORF">KP79_PYT00581</name>
</gene>
<reference evidence="5 6" key="1">
    <citation type="journal article" date="2017" name="Nat. Ecol. Evol.">
        <title>Scallop genome provides insights into evolution of bilaterian karyotype and development.</title>
        <authorList>
            <person name="Wang S."/>
            <person name="Zhang J."/>
            <person name="Jiao W."/>
            <person name="Li J."/>
            <person name="Xun X."/>
            <person name="Sun Y."/>
            <person name="Guo X."/>
            <person name="Huan P."/>
            <person name="Dong B."/>
            <person name="Zhang L."/>
            <person name="Hu X."/>
            <person name="Sun X."/>
            <person name="Wang J."/>
            <person name="Zhao C."/>
            <person name="Wang Y."/>
            <person name="Wang D."/>
            <person name="Huang X."/>
            <person name="Wang R."/>
            <person name="Lv J."/>
            <person name="Li Y."/>
            <person name="Zhang Z."/>
            <person name="Liu B."/>
            <person name="Lu W."/>
            <person name="Hui Y."/>
            <person name="Liang J."/>
            <person name="Zhou Z."/>
            <person name="Hou R."/>
            <person name="Li X."/>
            <person name="Liu Y."/>
            <person name="Li H."/>
            <person name="Ning X."/>
            <person name="Lin Y."/>
            <person name="Zhao L."/>
            <person name="Xing Q."/>
            <person name="Dou J."/>
            <person name="Li Y."/>
            <person name="Mao J."/>
            <person name="Guo H."/>
            <person name="Dou H."/>
            <person name="Li T."/>
            <person name="Mu C."/>
            <person name="Jiang W."/>
            <person name="Fu Q."/>
            <person name="Fu X."/>
            <person name="Miao Y."/>
            <person name="Liu J."/>
            <person name="Yu Q."/>
            <person name="Li R."/>
            <person name="Liao H."/>
            <person name="Li X."/>
            <person name="Kong Y."/>
            <person name="Jiang Z."/>
            <person name="Chourrout D."/>
            <person name="Li R."/>
            <person name="Bao Z."/>
        </authorList>
    </citation>
    <scope>NUCLEOTIDE SEQUENCE [LARGE SCALE GENOMIC DNA]</scope>
    <source>
        <strain evidence="5 6">PY_sf001</strain>
    </source>
</reference>
<feature type="domain" description="SprT-like" evidence="4">
    <location>
        <begin position="54"/>
        <end position="223"/>
    </location>
</feature>
<keyword evidence="2" id="KW-0539">Nucleus</keyword>
<feature type="region of interest" description="Disordered" evidence="3">
    <location>
        <begin position="226"/>
        <end position="245"/>
    </location>
</feature>
<feature type="region of interest" description="Disordered" evidence="3">
    <location>
        <begin position="493"/>
        <end position="516"/>
    </location>
</feature>
<evidence type="ECO:0000313" key="6">
    <source>
        <dbReference type="Proteomes" id="UP000242188"/>
    </source>
</evidence>
<feature type="compositionally biased region" description="Polar residues" evidence="3">
    <location>
        <begin position="342"/>
        <end position="380"/>
    </location>
</feature>